<evidence type="ECO:0000313" key="2">
    <source>
        <dbReference type="EMBL" id="KPA84733.1"/>
    </source>
</evidence>
<evidence type="ECO:0000256" key="1">
    <source>
        <dbReference type="SAM" id="MobiDB-lite"/>
    </source>
</evidence>
<feature type="compositionally biased region" description="Basic residues" evidence="1">
    <location>
        <begin position="224"/>
        <end position="236"/>
    </location>
</feature>
<organism evidence="2 3">
    <name type="scientific">Leptomonas pyrrhocoris</name>
    <name type="common">Firebug parasite</name>
    <dbReference type="NCBI Taxonomy" id="157538"/>
    <lineage>
        <taxon>Eukaryota</taxon>
        <taxon>Discoba</taxon>
        <taxon>Euglenozoa</taxon>
        <taxon>Kinetoplastea</taxon>
        <taxon>Metakinetoplastina</taxon>
        <taxon>Trypanosomatida</taxon>
        <taxon>Trypanosomatidae</taxon>
        <taxon>Leishmaniinae</taxon>
        <taxon>Leptomonas</taxon>
    </lineage>
</organism>
<dbReference type="OMA" id="ADWLKHM"/>
<comment type="caution">
    <text evidence="2">The sequence shown here is derived from an EMBL/GenBank/DDBJ whole genome shotgun (WGS) entry which is preliminary data.</text>
</comment>
<sequence length="253" mass="29374">MPSLVEEAEAEFQRLRQEDNVHSVIRLHTSDYDFFTEEVQSIVPIHVIEARRQEKRRHGVVDASATPLDFLKSIGVDPSDTRDPTNGRSTLQIEPSSRAYYGDPEADAYRAYRTQMLHFAEDEQWLKEKTFAEGQTVYDRERLSYVERGREQPACGLTEPITGFKKAFFERQRENKRQPSVCGSAEPVTSSEHASFERNPQDTREQPERDPTATVAGYENVSFTRRRKSTKPRLTRRVGEHEMVEQTIRFIYL</sequence>
<dbReference type="Proteomes" id="UP000037923">
    <property type="component" value="Unassembled WGS sequence"/>
</dbReference>
<feature type="region of interest" description="Disordered" evidence="1">
    <location>
        <begin position="175"/>
        <end position="238"/>
    </location>
</feature>
<dbReference type="EMBL" id="LGTL01000002">
    <property type="protein sequence ID" value="KPA84733.1"/>
    <property type="molecule type" value="Genomic_DNA"/>
</dbReference>
<dbReference type="VEuPathDB" id="TriTrypDB:LpyrH10_02_2040"/>
<accession>A0A0M9G8C7</accession>
<feature type="compositionally biased region" description="Basic and acidic residues" evidence="1">
    <location>
        <begin position="194"/>
        <end position="211"/>
    </location>
</feature>
<protein>
    <submittedName>
        <fullName evidence="2">Uncharacterized protein</fullName>
    </submittedName>
</protein>
<name>A0A0M9G8C7_LEPPY</name>
<dbReference type="AlphaFoldDB" id="A0A0M9G8C7"/>
<proteinExistence type="predicted"/>
<keyword evidence="3" id="KW-1185">Reference proteome</keyword>
<reference evidence="2 3" key="1">
    <citation type="submission" date="2015-07" db="EMBL/GenBank/DDBJ databases">
        <title>High-quality genome of monoxenous trypanosomatid Leptomonas pyrrhocoris.</title>
        <authorList>
            <person name="Flegontov P."/>
            <person name="Butenko A."/>
            <person name="Firsov S."/>
            <person name="Vlcek C."/>
            <person name="Logacheva M.D."/>
            <person name="Field M."/>
            <person name="Filatov D."/>
            <person name="Flegontova O."/>
            <person name="Gerasimov E."/>
            <person name="Jackson A.P."/>
            <person name="Kelly S."/>
            <person name="Opperdoes F."/>
            <person name="O'Reilly A."/>
            <person name="Votypka J."/>
            <person name="Yurchenko V."/>
            <person name="Lukes J."/>
        </authorList>
    </citation>
    <scope>NUCLEOTIDE SEQUENCE [LARGE SCALE GENOMIC DNA]</scope>
    <source>
        <strain evidence="2">H10</strain>
    </source>
</reference>
<dbReference type="GeneID" id="26901525"/>
<gene>
    <name evidence="2" type="ORF">ABB37_01230</name>
</gene>
<evidence type="ECO:0000313" key="3">
    <source>
        <dbReference type="Proteomes" id="UP000037923"/>
    </source>
</evidence>
<dbReference type="RefSeq" id="XP_015663172.1">
    <property type="nucleotide sequence ID" value="XM_015797652.1"/>
</dbReference>
<dbReference type="OrthoDB" id="261478at2759"/>